<feature type="compositionally biased region" description="Basic and acidic residues" evidence="1">
    <location>
        <begin position="80"/>
        <end position="101"/>
    </location>
</feature>
<dbReference type="Gene3D" id="2.30.42.10">
    <property type="match status" value="1"/>
</dbReference>
<name>A0ABD0PQY3_CIRMR</name>
<dbReference type="InterPro" id="IPR001478">
    <property type="entry name" value="PDZ"/>
</dbReference>
<dbReference type="PROSITE" id="PS50106">
    <property type="entry name" value="PDZ"/>
    <property type="match status" value="1"/>
</dbReference>
<dbReference type="InterPro" id="IPR036034">
    <property type="entry name" value="PDZ_sf"/>
</dbReference>
<keyword evidence="4" id="KW-1185">Reference proteome</keyword>
<feature type="domain" description="PDZ" evidence="2">
    <location>
        <begin position="4"/>
        <end position="75"/>
    </location>
</feature>
<dbReference type="AlphaFoldDB" id="A0ABD0PQY3"/>
<evidence type="ECO:0000256" key="1">
    <source>
        <dbReference type="SAM" id="MobiDB-lite"/>
    </source>
</evidence>
<feature type="non-terminal residue" evidence="3">
    <location>
        <position position="1"/>
    </location>
</feature>
<dbReference type="InterPro" id="IPR051342">
    <property type="entry name" value="PDZ_scaffold"/>
</dbReference>
<dbReference type="SUPFAM" id="SSF50156">
    <property type="entry name" value="PDZ domain-like"/>
    <property type="match status" value="1"/>
</dbReference>
<feature type="region of interest" description="Disordered" evidence="1">
    <location>
        <begin position="78"/>
        <end position="101"/>
    </location>
</feature>
<evidence type="ECO:0000259" key="2">
    <source>
        <dbReference type="PROSITE" id="PS50106"/>
    </source>
</evidence>
<dbReference type="CDD" id="cd06679">
    <property type="entry name" value="PDZ3_LNX1_2-like"/>
    <property type="match status" value="1"/>
</dbReference>
<evidence type="ECO:0000313" key="4">
    <source>
        <dbReference type="Proteomes" id="UP001529510"/>
    </source>
</evidence>
<reference evidence="3 4" key="1">
    <citation type="submission" date="2024-05" db="EMBL/GenBank/DDBJ databases">
        <title>Genome sequencing and assembly of Indian major carp, Cirrhinus mrigala (Hamilton, 1822).</title>
        <authorList>
            <person name="Mohindra V."/>
            <person name="Chowdhury L.M."/>
            <person name="Lal K."/>
            <person name="Jena J.K."/>
        </authorList>
    </citation>
    <scope>NUCLEOTIDE SEQUENCE [LARGE SCALE GENOMIC DNA]</scope>
    <source>
        <strain evidence="3">CM1030</strain>
        <tissue evidence="3">Blood</tissue>
    </source>
</reference>
<organism evidence="3 4">
    <name type="scientific">Cirrhinus mrigala</name>
    <name type="common">Mrigala</name>
    <dbReference type="NCBI Taxonomy" id="683832"/>
    <lineage>
        <taxon>Eukaryota</taxon>
        <taxon>Metazoa</taxon>
        <taxon>Chordata</taxon>
        <taxon>Craniata</taxon>
        <taxon>Vertebrata</taxon>
        <taxon>Euteleostomi</taxon>
        <taxon>Actinopterygii</taxon>
        <taxon>Neopterygii</taxon>
        <taxon>Teleostei</taxon>
        <taxon>Ostariophysi</taxon>
        <taxon>Cypriniformes</taxon>
        <taxon>Cyprinidae</taxon>
        <taxon>Labeoninae</taxon>
        <taxon>Labeonini</taxon>
        <taxon>Cirrhinus</taxon>
    </lineage>
</organism>
<feature type="non-terminal residue" evidence="3">
    <location>
        <position position="116"/>
    </location>
</feature>
<dbReference type="PANTHER" id="PTHR19964">
    <property type="entry name" value="MULTIPLE PDZ DOMAIN PROTEIN"/>
    <property type="match status" value="1"/>
</dbReference>
<dbReference type="Pfam" id="PF00595">
    <property type="entry name" value="PDZ"/>
    <property type="match status" value="1"/>
</dbReference>
<comment type="caution">
    <text evidence="3">The sequence shown here is derived from an EMBL/GenBank/DDBJ whole genome shotgun (WGS) entry which is preliminary data.</text>
</comment>
<evidence type="ECO:0000313" key="3">
    <source>
        <dbReference type="EMBL" id="KAL0175851.1"/>
    </source>
</evidence>
<dbReference type="EMBL" id="JAMKFB020000014">
    <property type="protein sequence ID" value="KAL0175851.1"/>
    <property type="molecule type" value="Genomic_DNA"/>
</dbReference>
<accession>A0ABD0PQY3</accession>
<proteinExistence type="predicted"/>
<sequence>QEKTVSLKKEPRHSLGITIAGGRDCRSRLPVYITSVQPVGCLHRDGTVKTGDVLLSINDIDLTHLTYNEAVTILKTQAAQDKDGESNTREDMDTLEGPKEDDINWAPLWTRWLGLP</sequence>
<dbReference type="Proteomes" id="UP001529510">
    <property type="component" value="Unassembled WGS sequence"/>
</dbReference>
<protein>
    <recommendedName>
        <fullName evidence="2">PDZ domain-containing protein</fullName>
    </recommendedName>
</protein>
<dbReference type="SMART" id="SM00228">
    <property type="entry name" value="PDZ"/>
    <property type="match status" value="1"/>
</dbReference>
<gene>
    <name evidence="3" type="ORF">M9458_028181</name>
</gene>
<dbReference type="PANTHER" id="PTHR19964:SF41">
    <property type="entry name" value="LIGAND OF NUMB PROTEIN X 2-LIKE"/>
    <property type="match status" value="1"/>
</dbReference>